<gene>
    <name evidence="1" type="ORF">KDW_04470</name>
</gene>
<organism evidence="1 2">
    <name type="scientific">Dictyobacter vulcani</name>
    <dbReference type="NCBI Taxonomy" id="2607529"/>
    <lineage>
        <taxon>Bacteria</taxon>
        <taxon>Bacillati</taxon>
        <taxon>Chloroflexota</taxon>
        <taxon>Ktedonobacteria</taxon>
        <taxon>Ktedonobacterales</taxon>
        <taxon>Dictyobacteraceae</taxon>
        <taxon>Dictyobacter</taxon>
    </lineage>
</organism>
<proteinExistence type="predicted"/>
<comment type="caution">
    <text evidence="1">The sequence shown here is derived from an EMBL/GenBank/DDBJ whole genome shotgun (WGS) entry which is preliminary data.</text>
</comment>
<evidence type="ECO:0000313" key="2">
    <source>
        <dbReference type="Proteomes" id="UP000326912"/>
    </source>
</evidence>
<dbReference type="AlphaFoldDB" id="A0A5J4KFW5"/>
<dbReference type="Proteomes" id="UP000326912">
    <property type="component" value="Unassembled WGS sequence"/>
</dbReference>
<dbReference type="EMBL" id="BKZW01000001">
    <property type="protein sequence ID" value="GER86285.1"/>
    <property type="molecule type" value="Genomic_DNA"/>
</dbReference>
<accession>A0A5J4KFW5</accession>
<keyword evidence="2" id="KW-1185">Reference proteome</keyword>
<sequence>MDSIIARAEEKRTSLPLCEQRRLSKFFAQGQSAGHCSRSFPTMELLEQVRLSPEDFWVALEAVQDLATWGRFCVL</sequence>
<reference evidence="1 2" key="1">
    <citation type="submission" date="2019-10" db="EMBL/GenBank/DDBJ databases">
        <title>Dictyobacter vulcani sp. nov., within the class Ktedonobacteria, isolated from soil of volcanic Mt. Zao.</title>
        <authorList>
            <person name="Zheng Y."/>
            <person name="Wang C.M."/>
            <person name="Sakai Y."/>
            <person name="Abe K."/>
            <person name="Yokota A."/>
            <person name="Yabe S."/>
        </authorList>
    </citation>
    <scope>NUCLEOTIDE SEQUENCE [LARGE SCALE GENOMIC DNA]</scope>
    <source>
        <strain evidence="1 2">W12</strain>
    </source>
</reference>
<protein>
    <submittedName>
        <fullName evidence="1">Uncharacterized protein</fullName>
    </submittedName>
</protein>
<name>A0A5J4KFW5_9CHLR</name>
<evidence type="ECO:0000313" key="1">
    <source>
        <dbReference type="EMBL" id="GER86285.1"/>
    </source>
</evidence>